<reference evidence="2" key="1">
    <citation type="submission" date="2016-10" db="EMBL/GenBank/DDBJ databases">
        <authorList>
            <person name="Varghese N."/>
            <person name="Submissions S."/>
        </authorList>
    </citation>
    <scope>NUCLEOTIDE SEQUENCE [LARGE SCALE GENOMIC DNA]</scope>
    <source>
        <strain evidence="2">IBRC-M 10760</strain>
    </source>
</reference>
<proteinExistence type="predicted"/>
<dbReference type="OrthoDB" id="213744at2157"/>
<dbReference type="Proteomes" id="UP000199076">
    <property type="component" value="Unassembled WGS sequence"/>
</dbReference>
<dbReference type="RefSeq" id="WP_092688686.1">
    <property type="nucleotide sequence ID" value="NZ_FNBK01000003.1"/>
</dbReference>
<dbReference type="InterPro" id="IPR043851">
    <property type="entry name" value="DUF5813"/>
</dbReference>
<accession>A0A1G7HNS6</accession>
<evidence type="ECO:0000313" key="2">
    <source>
        <dbReference type="Proteomes" id="UP000199076"/>
    </source>
</evidence>
<protein>
    <submittedName>
        <fullName evidence="1">Uncharacterized protein</fullName>
    </submittedName>
</protein>
<dbReference type="Pfam" id="PF19130">
    <property type="entry name" value="DUF5813"/>
    <property type="match status" value="1"/>
</dbReference>
<evidence type="ECO:0000313" key="1">
    <source>
        <dbReference type="EMBL" id="SDF02122.1"/>
    </source>
</evidence>
<dbReference type="AlphaFoldDB" id="A0A1G7HNS6"/>
<gene>
    <name evidence="1" type="ORF">SAMN05216218_103102</name>
</gene>
<name>A0A1G7HNS6_9EURY</name>
<organism evidence="1 2">
    <name type="scientific">Halorientalis regularis</name>
    <dbReference type="NCBI Taxonomy" id="660518"/>
    <lineage>
        <taxon>Archaea</taxon>
        <taxon>Methanobacteriati</taxon>
        <taxon>Methanobacteriota</taxon>
        <taxon>Stenosarchaea group</taxon>
        <taxon>Halobacteria</taxon>
        <taxon>Halobacteriales</taxon>
        <taxon>Haloarculaceae</taxon>
        <taxon>Halorientalis</taxon>
    </lineage>
</organism>
<keyword evidence="2" id="KW-1185">Reference proteome</keyword>
<sequence>MTDEIPERAERAFEGHDAFERDGDGYRVTTTRFDGHVTADETDDWALAYRLVVRMPMLSAAVDGDVGDAVEGGWFDTLERRLGDAPSVTRADVDLDAVTLTEDADEAVAAFEFEFGNADRAPDVAKAFAEYVEGTYVEGVVPGYDYEGVVADLMGKAASQGDDGSRGGTPL</sequence>
<dbReference type="EMBL" id="FNBK01000003">
    <property type="protein sequence ID" value="SDF02122.1"/>
    <property type="molecule type" value="Genomic_DNA"/>
</dbReference>